<dbReference type="PROSITE" id="PS01039">
    <property type="entry name" value="SBP_BACTERIAL_3"/>
    <property type="match status" value="1"/>
</dbReference>
<feature type="non-terminal residue" evidence="4">
    <location>
        <position position="206"/>
    </location>
</feature>
<gene>
    <name evidence="4" type="ORF">METZ01_LOCUS164801</name>
</gene>
<comment type="subcellular location">
    <subcellularLocation>
        <location evidence="1">Cell envelope</location>
    </subcellularLocation>
</comment>
<dbReference type="EMBL" id="UINC01029362">
    <property type="protein sequence ID" value="SVB11947.1"/>
    <property type="molecule type" value="Genomic_DNA"/>
</dbReference>
<sequence length="206" mass="22668">MEFEIGAVESKRHSFLIKLGDIMNSFKPLKLMSLGIAMMLMPMGLLAQSHLKQILERGELRVGTTGDWNPMTLIDPATQKRKGFDIDVATALAADMGVKVNFVPTTWKTLVNGILADKYDMSTSASLSPKRALVAGYSKSYFAVVDVPLMNRSHAGKFNSWEDLNSPSVTVAVTMGTVQEKRARVLFNKAKIITVSAPARDYQEVL</sequence>
<dbReference type="Gene3D" id="3.40.190.10">
    <property type="entry name" value="Periplasmic binding protein-like II"/>
    <property type="match status" value="1"/>
</dbReference>
<feature type="domain" description="Solute-binding protein family 3/N-terminal" evidence="3">
    <location>
        <begin position="60"/>
        <end position="153"/>
    </location>
</feature>
<evidence type="ECO:0000259" key="3">
    <source>
        <dbReference type="Pfam" id="PF00497"/>
    </source>
</evidence>
<dbReference type="GO" id="GO:0030313">
    <property type="term" value="C:cell envelope"/>
    <property type="evidence" value="ECO:0007669"/>
    <property type="project" value="UniProtKB-SubCell"/>
</dbReference>
<evidence type="ECO:0000256" key="1">
    <source>
        <dbReference type="ARBA" id="ARBA00004196"/>
    </source>
</evidence>
<dbReference type="Pfam" id="PF00497">
    <property type="entry name" value="SBP_bac_3"/>
    <property type="match status" value="1"/>
</dbReference>
<accession>A0A382BFI9</accession>
<dbReference type="InterPro" id="IPR001638">
    <property type="entry name" value="Solute-binding_3/MltF_N"/>
</dbReference>
<dbReference type="InterPro" id="IPR018313">
    <property type="entry name" value="SBP_3_CS"/>
</dbReference>
<dbReference type="SUPFAM" id="SSF53850">
    <property type="entry name" value="Periplasmic binding protein-like II"/>
    <property type="match status" value="1"/>
</dbReference>
<dbReference type="PANTHER" id="PTHR35936:SF19">
    <property type="entry name" value="AMINO-ACID-BINDING PROTEIN YXEM-RELATED"/>
    <property type="match status" value="1"/>
</dbReference>
<reference evidence="4" key="1">
    <citation type="submission" date="2018-05" db="EMBL/GenBank/DDBJ databases">
        <authorList>
            <person name="Lanie J.A."/>
            <person name="Ng W.-L."/>
            <person name="Kazmierczak K.M."/>
            <person name="Andrzejewski T.M."/>
            <person name="Davidsen T.M."/>
            <person name="Wayne K.J."/>
            <person name="Tettelin H."/>
            <person name="Glass J.I."/>
            <person name="Rusch D."/>
            <person name="Podicherti R."/>
            <person name="Tsui H.-C.T."/>
            <person name="Winkler M.E."/>
        </authorList>
    </citation>
    <scope>NUCLEOTIDE SEQUENCE</scope>
</reference>
<organism evidence="4">
    <name type="scientific">marine metagenome</name>
    <dbReference type="NCBI Taxonomy" id="408172"/>
    <lineage>
        <taxon>unclassified sequences</taxon>
        <taxon>metagenomes</taxon>
        <taxon>ecological metagenomes</taxon>
    </lineage>
</organism>
<dbReference type="PANTHER" id="PTHR35936">
    <property type="entry name" value="MEMBRANE-BOUND LYTIC MUREIN TRANSGLYCOSYLASE F"/>
    <property type="match status" value="1"/>
</dbReference>
<keyword evidence="2" id="KW-0732">Signal</keyword>
<evidence type="ECO:0000256" key="2">
    <source>
        <dbReference type="ARBA" id="ARBA00022729"/>
    </source>
</evidence>
<name>A0A382BFI9_9ZZZZ</name>
<protein>
    <recommendedName>
        <fullName evidence="3">Solute-binding protein family 3/N-terminal domain-containing protein</fullName>
    </recommendedName>
</protein>
<evidence type="ECO:0000313" key="4">
    <source>
        <dbReference type="EMBL" id="SVB11947.1"/>
    </source>
</evidence>
<proteinExistence type="predicted"/>
<dbReference type="AlphaFoldDB" id="A0A382BFI9"/>